<sequence>MTQALSSASSCGLPRSTSFAATLRQAFAVYAQRRTLAKLDTDALDDLGLSRAEAQKEANRAFWDF</sequence>
<comment type="caution">
    <text evidence="2">The sequence shown here is derived from an EMBL/GenBank/DDBJ whole genome shotgun (WGS) entry which is preliminary data.</text>
</comment>
<evidence type="ECO:0000313" key="3">
    <source>
        <dbReference type="Proteomes" id="UP001208041"/>
    </source>
</evidence>
<accession>A0AAE3J219</accession>
<dbReference type="RefSeq" id="WP_263952592.1">
    <property type="nucleotide sequence ID" value="NZ_JAOYFC010000001.1"/>
</dbReference>
<proteinExistence type="predicted"/>
<dbReference type="InterPro" id="IPR009506">
    <property type="entry name" value="YjiS-like"/>
</dbReference>
<dbReference type="EMBL" id="JAOYFC010000001">
    <property type="protein sequence ID" value="MCV6823757.1"/>
    <property type="molecule type" value="Genomic_DNA"/>
</dbReference>
<keyword evidence="3" id="KW-1185">Reference proteome</keyword>
<feature type="domain" description="YjiS-like" evidence="1">
    <location>
        <begin position="30"/>
        <end position="54"/>
    </location>
</feature>
<dbReference type="Pfam" id="PF06568">
    <property type="entry name" value="YjiS-like"/>
    <property type="match status" value="1"/>
</dbReference>
<protein>
    <submittedName>
        <fullName evidence="2">DUF1127 domain-containing protein</fullName>
    </submittedName>
</protein>
<dbReference type="Proteomes" id="UP001208041">
    <property type="component" value="Unassembled WGS sequence"/>
</dbReference>
<gene>
    <name evidence="2" type="ORF">OH136_04240</name>
</gene>
<name>A0AAE3J219_9RHOB</name>
<reference evidence="2" key="1">
    <citation type="submission" date="2022-10" db="EMBL/GenBank/DDBJ databases">
        <authorList>
            <person name="Yue Y."/>
        </authorList>
    </citation>
    <scope>NUCLEOTIDE SEQUENCE</scope>
    <source>
        <strain evidence="2">Z654</strain>
    </source>
</reference>
<organism evidence="2 3">
    <name type="scientific">Halocynthiibacter halioticoli</name>
    <dbReference type="NCBI Taxonomy" id="2986804"/>
    <lineage>
        <taxon>Bacteria</taxon>
        <taxon>Pseudomonadati</taxon>
        <taxon>Pseudomonadota</taxon>
        <taxon>Alphaproteobacteria</taxon>
        <taxon>Rhodobacterales</taxon>
        <taxon>Paracoccaceae</taxon>
        <taxon>Halocynthiibacter</taxon>
    </lineage>
</organism>
<evidence type="ECO:0000259" key="1">
    <source>
        <dbReference type="Pfam" id="PF06568"/>
    </source>
</evidence>
<evidence type="ECO:0000313" key="2">
    <source>
        <dbReference type="EMBL" id="MCV6823757.1"/>
    </source>
</evidence>
<dbReference type="AlphaFoldDB" id="A0AAE3J219"/>